<keyword evidence="7" id="KW-0175">Coiled coil</keyword>
<keyword evidence="11" id="KW-1185">Reference proteome</keyword>
<evidence type="ECO:0000256" key="7">
    <source>
        <dbReference type="SAM" id="Coils"/>
    </source>
</evidence>
<evidence type="ECO:0000256" key="1">
    <source>
        <dbReference type="ARBA" id="ARBA00004651"/>
    </source>
</evidence>
<name>A0A6H1U402_9CYAN</name>
<evidence type="ECO:0000256" key="5">
    <source>
        <dbReference type="ARBA" id="ARBA00023136"/>
    </source>
</evidence>
<feature type="coiled-coil region" evidence="7">
    <location>
        <begin position="303"/>
        <end position="330"/>
    </location>
</feature>
<proteinExistence type="inferred from homology"/>
<dbReference type="KEGG" id="oxy:HCG48_05625"/>
<dbReference type="AlphaFoldDB" id="A0A6H1U402"/>
<keyword evidence="10" id="KW-0966">Cell projection</keyword>
<dbReference type="InterPro" id="IPR002898">
    <property type="entry name" value="MotA_ExbB_proton_chnl"/>
</dbReference>
<keyword evidence="10" id="KW-0969">Cilium</keyword>
<keyword evidence="10" id="KW-0282">Flagellum</keyword>
<dbReference type="GO" id="GO:0017038">
    <property type="term" value="P:protein import"/>
    <property type="evidence" value="ECO:0007669"/>
    <property type="project" value="TreeGrafter"/>
</dbReference>
<keyword evidence="2" id="KW-1003">Cell membrane</keyword>
<feature type="transmembrane region" description="Helical" evidence="8">
    <location>
        <begin position="203"/>
        <end position="227"/>
    </location>
</feature>
<evidence type="ECO:0000313" key="10">
    <source>
        <dbReference type="EMBL" id="QIZ73618.1"/>
    </source>
</evidence>
<feature type="transmembrane region" description="Helical" evidence="8">
    <location>
        <begin position="155"/>
        <end position="183"/>
    </location>
</feature>
<feature type="transmembrane region" description="Helical" evidence="8">
    <location>
        <begin position="12"/>
        <end position="31"/>
    </location>
</feature>
<keyword evidence="3 8" id="KW-0812">Transmembrane</keyword>
<keyword evidence="6" id="KW-0813">Transport</keyword>
<dbReference type="Proteomes" id="UP000500857">
    <property type="component" value="Chromosome"/>
</dbReference>
<evidence type="ECO:0000256" key="2">
    <source>
        <dbReference type="ARBA" id="ARBA00022475"/>
    </source>
</evidence>
<accession>A0A6H1U402</accession>
<feature type="domain" description="MotA/TolQ/ExbB proton channel" evidence="9">
    <location>
        <begin position="143"/>
        <end position="223"/>
    </location>
</feature>
<dbReference type="InterPro" id="IPR050790">
    <property type="entry name" value="ExbB/TolQ_transport"/>
</dbReference>
<organism evidence="10 11">
    <name type="scientific">Oxynema aestuarii AP17</name>
    <dbReference type="NCBI Taxonomy" id="2064643"/>
    <lineage>
        <taxon>Bacteria</taxon>
        <taxon>Bacillati</taxon>
        <taxon>Cyanobacteriota</taxon>
        <taxon>Cyanophyceae</taxon>
        <taxon>Oscillatoriophycideae</taxon>
        <taxon>Oscillatoriales</taxon>
        <taxon>Oscillatoriaceae</taxon>
        <taxon>Oxynema</taxon>
        <taxon>Oxynema aestuarii</taxon>
    </lineage>
</organism>
<keyword evidence="6" id="KW-0653">Protein transport</keyword>
<dbReference type="PANTHER" id="PTHR30625:SF11">
    <property type="entry name" value="MOTA_TOLQ_EXBB PROTON CHANNEL DOMAIN-CONTAINING PROTEIN"/>
    <property type="match status" value="1"/>
</dbReference>
<dbReference type="EMBL" id="CP051167">
    <property type="protein sequence ID" value="QIZ73618.1"/>
    <property type="molecule type" value="Genomic_DNA"/>
</dbReference>
<comment type="subcellular location">
    <subcellularLocation>
        <location evidence="1">Cell membrane</location>
        <topology evidence="1">Multi-pass membrane protein</topology>
    </subcellularLocation>
    <subcellularLocation>
        <location evidence="6">Membrane</location>
        <topology evidence="6">Multi-pass membrane protein</topology>
    </subcellularLocation>
</comment>
<evidence type="ECO:0000256" key="8">
    <source>
        <dbReference type="SAM" id="Phobius"/>
    </source>
</evidence>
<evidence type="ECO:0000259" key="9">
    <source>
        <dbReference type="Pfam" id="PF01618"/>
    </source>
</evidence>
<evidence type="ECO:0000313" key="11">
    <source>
        <dbReference type="Proteomes" id="UP000500857"/>
    </source>
</evidence>
<dbReference type="GO" id="GO:0005886">
    <property type="term" value="C:plasma membrane"/>
    <property type="evidence" value="ECO:0007669"/>
    <property type="project" value="UniProtKB-SubCell"/>
</dbReference>
<keyword evidence="4 8" id="KW-1133">Transmembrane helix</keyword>
<evidence type="ECO:0000256" key="4">
    <source>
        <dbReference type="ARBA" id="ARBA00022989"/>
    </source>
</evidence>
<protein>
    <submittedName>
        <fullName evidence="10">Flagellar motor protein MotA</fullName>
    </submittedName>
</protein>
<dbReference type="PANTHER" id="PTHR30625">
    <property type="entry name" value="PROTEIN TOLQ"/>
    <property type="match status" value="1"/>
</dbReference>
<sequence length="467" mass="52467">MSHSPRQELEVSIPLVFTLATVLTGVIYAIFLERRQTYLGTLLYDRGFTQVAVVFFAGIVLSFTILKFVKLQREFFALRENWVAVDLDWHDPQSPLLFRLQERLLADGSAIARRCARAIAAYIHSGNRKAAAELALDDSSFYLSASESSYSLPRILVWAIPLLGFIGTVIGISQAVTGFSGFLEEAGEIDQIKEGIGTVTSGLAVAFDTTLVALFLSVLVMIPLVLVERFESRLLLAIDIYLNDRLLPRFKDSGTPLENEQLTQAIDAAIARHLPSPEALIDPARTYAERAAEVLSQTFIAQLNTVQTQHERLIEKLDNLQEKTLEERQAFELSFSENEENYRQAIADLITEINGTYRKVSAEMEAGNRAIAQNLIQQAEKIGDRLEHASKSLDSRIALLEKSKTNIAQILELQERLDKNLRSISRDGHIEAVLEEIREHLAELKPLLKQLNKPRRITLVETEDKIE</sequence>
<evidence type="ECO:0000256" key="3">
    <source>
        <dbReference type="ARBA" id="ARBA00022692"/>
    </source>
</evidence>
<keyword evidence="5 8" id="KW-0472">Membrane</keyword>
<comment type="similarity">
    <text evidence="6">Belongs to the exbB/tolQ family.</text>
</comment>
<evidence type="ECO:0000256" key="6">
    <source>
        <dbReference type="RuleBase" id="RU004057"/>
    </source>
</evidence>
<dbReference type="Pfam" id="PF01618">
    <property type="entry name" value="MotA_ExbB"/>
    <property type="match status" value="1"/>
</dbReference>
<gene>
    <name evidence="10" type="ORF">HCG48_05625</name>
</gene>
<reference evidence="10 11" key="1">
    <citation type="submission" date="2020-04" db="EMBL/GenBank/DDBJ databases">
        <authorList>
            <person name="Basu S."/>
            <person name="Maruthanayagam V."/>
            <person name="Chakraborty S."/>
            <person name="Pramanik A."/>
            <person name="Mukherjee J."/>
            <person name="Brink B."/>
        </authorList>
    </citation>
    <scope>NUCLEOTIDE SEQUENCE [LARGE SCALE GENOMIC DNA]</scope>
    <source>
        <strain evidence="10 11">AP17</strain>
    </source>
</reference>
<feature type="transmembrane region" description="Helical" evidence="8">
    <location>
        <begin position="51"/>
        <end position="69"/>
    </location>
</feature>